<accession>A0AAE3ZII9</accession>
<gene>
    <name evidence="4" type="ORF">JOF55_004419</name>
</gene>
<dbReference type="PANTHER" id="PTHR44591">
    <property type="entry name" value="STRESS RESPONSE REGULATOR PROTEIN 1"/>
    <property type="match status" value="1"/>
</dbReference>
<dbReference type="EMBL" id="JAVDXW010000001">
    <property type="protein sequence ID" value="MDR7304238.1"/>
    <property type="molecule type" value="Genomic_DNA"/>
</dbReference>
<dbReference type="GO" id="GO:0000160">
    <property type="term" value="P:phosphorelay signal transduction system"/>
    <property type="evidence" value="ECO:0007669"/>
    <property type="project" value="InterPro"/>
</dbReference>
<evidence type="ECO:0000313" key="4">
    <source>
        <dbReference type="EMBL" id="MDR7304238.1"/>
    </source>
</evidence>
<dbReference type="RefSeq" id="WP_310277659.1">
    <property type="nucleotide sequence ID" value="NZ_JAVDXW010000001.1"/>
</dbReference>
<dbReference type="InterPro" id="IPR050595">
    <property type="entry name" value="Bact_response_regulator"/>
</dbReference>
<dbReference type="Pfam" id="PF00072">
    <property type="entry name" value="Response_reg"/>
    <property type="match status" value="1"/>
</dbReference>
<dbReference type="PANTHER" id="PTHR44591:SF3">
    <property type="entry name" value="RESPONSE REGULATORY DOMAIN-CONTAINING PROTEIN"/>
    <property type="match status" value="1"/>
</dbReference>
<dbReference type="PROSITE" id="PS50110">
    <property type="entry name" value="RESPONSE_REGULATORY"/>
    <property type="match status" value="1"/>
</dbReference>
<dbReference type="SUPFAM" id="SSF52172">
    <property type="entry name" value="CheY-like"/>
    <property type="match status" value="1"/>
</dbReference>
<feature type="modified residue" description="4-aspartylphosphate" evidence="2">
    <location>
        <position position="55"/>
    </location>
</feature>
<keyword evidence="5" id="KW-1185">Reference proteome</keyword>
<dbReference type="Gene3D" id="3.40.50.2300">
    <property type="match status" value="1"/>
</dbReference>
<evidence type="ECO:0000256" key="2">
    <source>
        <dbReference type="PROSITE-ProRule" id="PRU00169"/>
    </source>
</evidence>
<evidence type="ECO:0000256" key="1">
    <source>
        <dbReference type="ARBA" id="ARBA00022553"/>
    </source>
</evidence>
<protein>
    <submittedName>
        <fullName evidence="4">CheY-like chemotaxis protein</fullName>
    </submittedName>
</protein>
<dbReference type="CDD" id="cd00156">
    <property type="entry name" value="REC"/>
    <property type="match status" value="1"/>
</dbReference>
<evidence type="ECO:0000313" key="5">
    <source>
        <dbReference type="Proteomes" id="UP001180845"/>
    </source>
</evidence>
<proteinExistence type="predicted"/>
<reference evidence="4" key="1">
    <citation type="submission" date="2023-07" db="EMBL/GenBank/DDBJ databases">
        <title>Sequencing the genomes of 1000 actinobacteria strains.</title>
        <authorList>
            <person name="Klenk H.-P."/>
        </authorList>
    </citation>
    <scope>NUCLEOTIDE SEQUENCE</scope>
    <source>
        <strain evidence="4">DSM 45977</strain>
    </source>
</reference>
<dbReference type="Proteomes" id="UP001180845">
    <property type="component" value="Unassembled WGS sequence"/>
</dbReference>
<keyword evidence="1 2" id="KW-0597">Phosphoprotein</keyword>
<dbReference type="SMART" id="SM00448">
    <property type="entry name" value="REC"/>
    <property type="match status" value="1"/>
</dbReference>
<evidence type="ECO:0000259" key="3">
    <source>
        <dbReference type="PROSITE" id="PS50110"/>
    </source>
</evidence>
<dbReference type="AlphaFoldDB" id="A0AAE3ZII9"/>
<organism evidence="4 5">
    <name type="scientific">Haloactinomyces albus</name>
    <dbReference type="NCBI Taxonomy" id="1352928"/>
    <lineage>
        <taxon>Bacteria</taxon>
        <taxon>Bacillati</taxon>
        <taxon>Actinomycetota</taxon>
        <taxon>Actinomycetes</taxon>
        <taxon>Actinopolysporales</taxon>
        <taxon>Actinopolysporaceae</taxon>
        <taxon>Haloactinomyces</taxon>
    </lineage>
</organism>
<dbReference type="InterPro" id="IPR001789">
    <property type="entry name" value="Sig_transdc_resp-reg_receiver"/>
</dbReference>
<comment type="caution">
    <text evidence="4">The sequence shown here is derived from an EMBL/GenBank/DDBJ whole genome shotgun (WGS) entry which is preliminary data.</text>
</comment>
<feature type="domain" description="Response regulatory" evidence="3">
    <location>
        <begin position="6"/>
        <end position="116"/>
    </location>
</feature>
<sequence>MEGKVLILLAERDPYSAELIEHFLRIEGYEVKAVFSAEEALEAATERAPDVAIVDLLISGVRGQRLCSQLLERTETAVVAISSLASAETAFEVGASAFLQKPIEPLQLVTTVHELLESSVSRETE</sequence>
<dbReference type="InterPro" id="IPR011006">
    <property type="entry name" value="CheY-like_superfamily"/>
</dbReference>
<name>A0AAE3ZII9_9ACTN</name>